<protein>
    <submittedName>
        <fullName evidence="1">Uncharacterized protein</fullName>
    </submittedName>
</protein>
<dbReference type="Proteomes" id="UP000692954">
    <property type="component" value="Unassembled WGS sequence"/>
</dbReference>
<gene>
    <name evidence="1" type="ORF">PSON_ATCC_30995.1.T2510008</name>
</gene>
<accession>A0A8S1RRJ0</accession>
<comment type="caution">
    <text evidence="1">The sequence shown here is derived from an EMBL/GenBank/DDBJ whole genome shotgun (WGS) entry which is preliminary data.</text>
</comment>
<keyword evidence="2" id="KW-1185">Reference proteome</keyword>
<name>A0A8S1RRJ0_9CILI</name>
<proteinExistence type="predicted"/>
<organism evidence="1 2">
    <name type="scientific">Paramecium sonneborni</name>
    <dbReference type="NCBI Taxonomy" id="65129"/>
    <lineage>
        <taxon>Eukaryota</taxon>
        <taxon>Sar</taxon>
        <taxon>Alveolata</taxon>
        <taxon>Ciliophora</taxon>
        <taxon>Intramacronucleata</taxon>
        <taxon>Oligohymenophorea</taxon>
        <taxon>Peniculida</taxon>
        <taxon>Parameciidae</taxon>
        <taxon>Paramecium</taxon>
    </lineage>
</organism>
<dbReference type="EMBL" id="CAJJDN010000251">
    <property type="protein sequence ID" value="CAD8129920.1"/>
    <property type="molecule type" value="Genomic_DNA"/>
</dbReference>
<evidence type="ECO:0000313" key="2">
    <source>
        <dbReference type="Proteomes" id="UP000692954"/>
    </source>
</evidence>
<sequence>MEQQNFNLELKFSHNSTPVQYKNFSLFCEISQAESKTINTNSINFINKQNKMQFKVSNEGNGQVSLKNILISKIKCYYLCRRCAGPELNQYILCFYGTHKNGICKQCPQGVEIYSNIIE</sequence>
<dbReference type="AlphaFoldDB" id="A0A8S1RRJ0"/>
<evidence type="ECO:0000313" key="1">
    <source>
        <dbReference type="EMBL" id="CAD8129920.1"/>
    </source>
</evidence>
<reference evidence="1" key="1">
    <citation type="submission" date="2021-01" db="EMBL/GenBank/DDBJ databases">
        <authorList>
            <consortium name="Genoscope - CEA"/>
            <person name="William W."/>
        </authorList>
    </citation>
    <scope>NUCLEOTIDE SEQUENCE</scope>
</reference>